<sequence length="169" mass="18905">MTSLAQERANRRPEVEIPGLDRIDRKILSALQVDGRITNLELADKVGLSPTATAERVKRLTRDGFILGYSARLDPARLQRGLLVFVEIKLDRMNPEVFSTFAAAVTRAPEVLECHLIAGGFDYLVKARVKDMEAYRSFLSDVLMALPGVRETHTYPVMEEVKHTSALPL</sequence>
<dbReference type="InterPro" id="IPR000485">
    <property type="entry name" value="AsnC-type_HTH_dom"/>
</dbReference>
<dbReference type="AlphaFoldDB" id="A0A4R6RCZ3"/>
<evidence type="ECO:0000256" key="3">
    <source>
        <dbReference type="ARBA" id="ARBA00023159"/>
    </source>
</evidence>
<dbReference type="InterPro" id="IPR011008">
    <property type="entry name" value="Dimeric_a/b-barrel"/>
</dbReference>
<dbReference type="GO" id="GO:0006355">
    <property type="term" value="P:regulation of DNA-templated transcription"/>
    <property type="evidence" value="ECO:0007669"/>
    <property type="project" value="UniProtKB-ARBA"/>
</dbReference>
<keyword evidence="2" id="KW-0238">DNA-binding</keyword>
<dbReference type="GO" id="GO:0005829">
    <property type="term" value="C:cytosol"/>
    <property type="evidence" value="ECO:0007669"/>
    <property type="project" value="TreeGrafter"/>
</dbReference>
<keyword evidence="3" id="KW-0010">Activator</keyword>
<feature type="domain" description="HTH asnC-type" evidence="5">
    <location>
        <begin position="20"/>
        <end position="83"/>
    </location>
</feature>
<dbReference type="InterPro" id="IPR036388">
    <property type="entry name" value="WH-like_DNA-bd_sf"/>
</dbReference>
<accession>A0A4R6RCZ3</accession>
<keyword evidence="7" id="KW-1185">Reference proteome</keyword>
<dbReference type="GO" id="GO:0043565">
    <property type="term" value="F:sequence-specific DNA binding"/>
    <property type="evidence" value="ECO:0007669"/>
    <property type="project" value="InterPro"/>
</dbReference>
<proteinExistence type="predicted"/>
<protein>
    <submittedName>
        <fullName evidence="6">AsnC family transcriptional regulator</fullName>
    </submittedName>
</protein>
<dbReference type="InterPro" id="IPR019885">
    <property type="entry name" value="Tscrpt_reg_HTH_AsnC-type_CS"/>
</dbReference>
<dbReference type="InterPro" id="IPR011991">
    <property type="entry name" value="ArsR-like_HTH"/>
</dbReference>
<dbReference type="Pfam" id="PF01037">
    <property type="entry name" value="AsnC_trans_reg"/>
    <property type="match status" value="1"/>
</dbReference>
<evidence type="ECO:0000256" key="4">
    <source>
        <dbReference type="ARBA" id="ARBA00023163"/>
    </source>
</evidence>
<dbReference type="SUPFAM" id="SSF46785">
    <property type="entry name" value="Winged helix' DNA-binding domain"/>
    <property type="match status" value="1"/>
</dbReference>
<organism evidence="6 7">
    <name type="scientific">Oharaeibacter diazotrophicus</name>
    <dbReference type="NCBI Taxonomy" id="1920512"/>
    <lineage>
        <taxon>Bacteria</taxon>
        <taxon>Pseudomonadati</taxon>
        <taxon>Pseudomonadota</taxon>
        <taxon>Alphaproteobacteria</taxon>
        <taxon>Hyphomicrobiales</taxon>
        <taxon>Pleomorphomonadaceae</taxon>
        <taxon>Oharaeibacter</taxon>
    </lineage>
</organism>
<dbReference type="PRINTS" id="PR00033">
    <property type="entry name" value="HTHASNC"/>
</dbReference>
<evidence type="ECO:0000256" key="2">
    <source>
        <dbReference type="ARBA" id="ARBA00023125"/>
    </source>
</evidence>
<reference evidence="6 7" key="1">
    <citation type="submission" date="2019-03" db="EMBL/GenBank/DDBJ databases">
        <title>Genomic Encyclopedia of Type Strains, Phase IV (KMG-IV): sequencing the most valuable type-strain genomes for metagenomic binning, comparative biology and taxonomic classification.</title>
        <authorList>
            <person name="Goeker M."/>
        </authorList>
    </citation>
    <scope>NUCLEOTIDE SEQUENCE [LARGE SCALE GENOMIC DNA]</scope>
    <source>
        <strain evidence="6 7">DSM 102969</strain>
    </source>
</reference>
<dbReference type="PROSITE" id="PS50956">
    <property type="entry name" value="HTH_ASNC_2"/>
    <property type="match status" value="1"/>
</dbReference>
<dbReference type="InterPro" id="IPR019887">
    <property type="entry name" value="Tscrpt_reg_AsnC/Lrp_C"/>
</dbReference>
<comment type="caution">
    <text evidence="6">The sequence shown here is derived from an EMBL/GenBank/DDBJ whole genome shotgun (WGS) entry which is preliminary data.</text>
</comment>
<dbReference type="PROSITE" id="PS00519">
    <property type="entry name" value="HTH_ASNC_1"/>
    <property type="match status" value="1"/>
</dbReference>
<evidence type="ECO:0000313" key="7">
    <source>
        <dbReference type="Proteomes" id="UP000294547"/>
    </source>
</evidence>
<dbReference type="EMBL" id="SNXY01000008">
    <property type="protein sequence ID" value="TDP84101.1"/>
    <property type="molecule type" value="Genomic_DNA"/>
</dbReference>
<keyword evidence="4" id="KW-0804">Transcription</keyword>
<evidence type="ECO:0000259" key="5">
    <source>
        <dbReference type="PROSITE" id="PS50956"/>
    </source>
</evidence>
<dbReference type="SMART" id="SM00344">
    <property type="entry name" value="HTH_ASNC"/>
    <property type="match status" value="1"/>
</dbReference>
<dbReference type="Gene3D" id="3.30.70.920">
    <property type="match status" value="1"/>
</dbReference>
<gene>
    <name evidence="6" type="ORF">EDD54_2704</name>
</gene>
<name>A0A4R6RCZ3_9HYPH</name>
<dbReference type="InterPro" id="IPR019888">
    <property type="entry name" value="Tscrpt_reg_AsnC-like"/>
</dbReference>
<dbReference type="SUPFAM" id="SSF54909">
    <property type="entry name" value="Dimeric alpha+beta barrel"/>
    <property type="match status" value="1"/>
</dbReference>
<dbReference type="CDD" id="cd00090">
    <property type="entry name" value="HTH_ARSR"/>
    <property type="match status" value="1"/>
</dbReference>
<dbReference type="InterPro" id="IPR036390">
    <property type="entry name" value="WH_DNA-bd_sf"/>
</dbReference>
<dbReference type="GO" id="GO:0043200">
    <property type="term" value="P:response to amino acid"/>
    <property type="evidence" value="ECO:0007669"/>
    <property type="project" value="TreeGrafter"/>
</dbReference>
<evidence type="ECO:0000313" key="6">
    <source>
        <dbReference type="EMBL" id="TDP84101.1"/>
    </source>
</evidence>
<dbReference type="Pfam" id="PF13412">
    <property type="entry name" value="HTH_24"/>
    <property type="match status" value="1"/>
</dbReference>
<dbReference type="PANTHER" id="PTHR30154">
    <property type="entry name" value="LEUCINE-RESPONSIVE REGULATORY PROTEIN"/>
    <property type="match status" value="1"/>
</dbReference>
<keyword evidence="1" id="KW-0805">Transcription regulation</keyword>
<dbReference type="Gene3D" id="1.10.10.10">
    <property type="entry name" value="Winged helix-like DNA-binding domain superfamily/Winged helix DNA-binding domain"/>
    <property type="match status" value="1"/>
</dbReference>
<dbReference type="PANTHER" id="PTHR30154:SF0">
    <property type="entry name" value="LEUCINE-RESPONSIVE REGULATORY PROTEIN"/>
    <property type="match status" value="1"/>
</dbReference>
<dbReference type="Proteomes" id="UP000294547">
    <property type="component" value="Unassembled WGS sequence"/>
</dbReference>
<evidence type="ECO:0000256" key="1">
    <source>
        <dbReference type="ARBA" id="ARBA00023015"/>
    </source>
</evidence>